<dbReference type="EMBL" id="LT607756">
    <property type="protein sequence ID" value="SCG84943.1"/>
    <property type="molecule type" value="Genomic_DNA"/>
</dbReference>
<dbReference type="Proteomes" id="UP000094707">
    <property type="component" value="Chromosome I"/>
</dbReference>
<proteinExistence type="predicted"/>
<dbReference type="GeneID" id="30411224"/>
<organism evidence="1 2">
    <name type="scientific">Methanobacterium congolense</name>
    <dbReference type="NCBI Taxonomy" id="118062"/>
    <lineage>
        <taxon>Archaea</taxon>
        <taxon>Methanobacteriati</taxon>
        <taxon>Methanobacteriota</taxon>
        <taxon>Methanomada group</taxon>
        <taxon>Methanobacteria</taxon>
        <taxon>Methanobacteriales</taxon>
        <taxon>Methanobacteriaceae</taxon>
        <taxon>Methanobacterium</taxon>
    </lineage>
</organism>
<protein>
    <submittedName>
        <fullName evidence="1">Uncharacterized protein</fullName>
    </submittedName>
</protein>
<dbReference type="KEGG" id="mcub:MCBB_0362"/>
<reference evidence="1 2" key="1">
    <citation type="submission" date="2016-08" db="EMBL/GenBank/DDBJ databases">
        <authorList>
            <person name="Seilhamer J.J."/>
        </authorList>
    </citation>
    <scope>NUCLEOTIDE SEQUENCE [LARGE SCALE GENOMIC DNA]</scope>
    <source>
        <strain evidence="1">Buetzberg</strain>
    </source>
</reference>
<dbReference type="RefSeq" id="WP_071906022.1">
    <property type="nucleotide sequence ID" value="NZ_LT607756.1"/>
</dbReference>
<dbReference type="STRING" id="118062.MCBB_0362"/>
<name>A0A1D3L080_9EURY</name>
<evidence type="ECO:0000313" key="1">
    <source>
        <dbReference type="EMBL" id="SCG84943.1"/>
    </source>
</evidence>
<gene>
    <name evidence="1" type="ORF">MCBB_0362</name>
</gene>
<sequence>MNMKYLGLFVTFLVLATALQPICAADYIKTTIHVSDQYGNDLEQYNITKYNNILQFKASLYEGADSKCIRYLDFYIYKLNPDESNKIEYYHTRKMTNLFGTATTPKIQFEQGDYVLMVTYGGNERSKLSPSNSTVKIHVS</sequence>
<keyword evidence="2" id="KW-1185">Reference proteome</keyword>
<accession>A0A1D3L080</accession>
<dbReference type="AlphaFoldDB" id="A0A1D3L080"/>
<evidence type="ECO:0000313" key="2">
    <source>
        <dbReference type="Proteomes" id="UP000094707"/>
    </source>
</evidence>
<dbReference type="OrthoDB" id="67383at2157"/>